<evidence type="ECO:0000313" key="8">
    <source>
        <dbReference type="Proteomes" id="UP000297245"/>
    </source>
</evidence>
<name>A0A4S8MNP7_DENBC</name>
<keyword evidence="3" id="KW-0732">Signal</keyword>
<dbReference type="PANTHER" id="PTHR42776:SF13">
    <property type="entry name" value="DIPEPTIDYL-PEPTIDASE 5"/>
    <property type="match status" value="1"/>
</dbReference>
<evidence type="ECO:0000256" key="3">
    <source>
        <dbReference type="ARBA" id="ARBA00022729"/>
    </source>
</evidence>
<dbReference type="InterPro" id="IPR029058">
    <property type="entry name" value="AB_hydrolase_fold"/>
</dbReference>
<dbReference type="InterPro" id="IPR011042">
    <property type="entry name" value="6-blade_b-propeller_TolB-like"/>
</dbReference>
<dbReference type="PANTHER" id="PTHR42776">
    <property type="entry name" value="SERINE PEPTIDASE S9 FAMILY MEMBER"/>
    <property type="match status" value="1"/>
</dbReference>
<dbReference type="Gene3D" id="2.120.10.30">
    <property type="entry name" value="TolB, C-terminal domain"/>
    <property type="match status" value="1"/>
</dbReference>
<dbReference type="EMBL" id="ML179062">
    <property type="protein sequence ID" value="THV03894.1"/>
    <property type="molecule type" value="Genomic_DNA"/>
</dbReference>
<reference evidence="7 8" key="1">
    <citation type="journal article" date="2019" name="Nat. Ecol. Evol.">
        <title>Megaphylogeny resolves global patterns of mushroom evolution.</title>
        <authorList>
            <person name="Varga T."/>
            <person name="Krizsan K."/>
            <person name="Foldi C."/>
            <person name="Dima B."/>
            <person name="Sanchez-Garcia M."/>
            <person name="Sanchez-Ramirez S."/>
            <person name="Szollosi G.J."/>
            <person name="Szarkandi J.G."/>
            <person name="Papp V."/>
            <person name="Albert L."/>
            <person name="Andreopoulos W."/>
            <person name="Angelini C."/>
            <person name="Antonin V."/>
            <person name="Barry K.W."/>
            <person name="Bougher N.L."/>
            <person name="Buchanan P."/>
            <person name="Buyck B."/>
            <person name="Bense V."/>
            <person name="Catcheside P."/>
            <person name="Chovatia M."/>
            <person name="Cooper J."/>
            <person name="Damon W."/>
            <person name="Desjardin D."/>
            <person name="Finy P."/>
            <person name="Geml J."/>
            <person name="Haridas S."/>
            <person name="Hughes K."/>
            <person name="Justo A."/>
            <person name="Karasinski D."/>
            <person name="Kautmanova I."/>
            <person name="Kiss B."/>
            <person name="Kocsube S."/>
            <person name="Kotiranta H."/>
            <person name="LaButti K.M."/>
            <person name="Lechner B.E."/>
            <person name="Liimatainen K."/>
            <person name="Lipzen A."/>
            <person name="Lukacs Z."/>
            <person name="Mihaltcheva S."/>
            <person name="Morgado L.N."/>
            <person name="Niskanen T."/>
            <person name="Noordeloos M.E."/>
            <person name="Ohm R.A."/>
            <person name="Ortiz-Santana B."/>
            <person name="Ovrebo C."/>
            <person name="Racz N."/>
            <person name="Riley R."/>
            <person name="Savchenko A."/>
            <person name="Shiryaev A."/>
            <person name="Soop K."/>
            <person name="Spirin V."/>
            <person name="Szebenyi C."/>
            <person name="Tomsovsky M."/>
            <person name="Tulloss R.E."/>
            <person name="Uehling J."/>
            <person name="Grigoriev I.V."/>
            <person name="Vagvolgyi C."/>
            <person name="Papp T."/>
            <person name="Martin F.M."/>
            <person name="Miettinen O."/>
            <person name="Hibbett D.S."/>
            <person name="Nagy L.G."/>
        </authorList>
    </citation>
    <scope>NUCLEOTIDE SEQUENCE [LARGE SCALE GENOMIC DNA]</scope>
    <source>
        <strain evidence="7 8">CBS 962.96</strain>
    </source>
</reference>
<dbReference type="FunFam" id="3.40.50.1820:FF:000028">
    <property type="entry name" value="S9 family peptidase"/>
    <property type="match status" value="1"/>
</dbReference>
<comment type="similarity">
    <text evidence="1">Belongs to the peptidase S9C family.</text>
</comment>
<evidence type="ECO:0000256" key="4">
    <source>
        <dbReference type="ARBA" id="ARBA00022801"/>
    </source>
</evidence>
<dbReference type="SUPFAM" id="SSF53474">
    <property type="entry name" value="alpha/beta-Hydrolases"/>
    <property type="match status" value="1"/>
</dbReference>
<dbReference type="GO" id="GO:0004252">
    <property type="term" value="F:serine-type endopeptidase activity"/>
    <property type="evidence" value="ECO:0007669"/>
    <property type="project" value="TreeGrafter"/>
</dbReference>
<dbReference type="OrthoDB" id="416344at2759"/>
<organism evidence="7 8">
    <name type="scientific">Dendrothele bispora (strain CBS 962.96)</name>
    <dbReference type="NCBI Taxonomy" id="1314807"/>
    <lineage>
        <taxon>Eukaryota</taxon>
        <taxon>Fungi</taxon>
        <taxon>Dikarya</taxon>
        <taxon>Basidiomycota</taxon>
        <taxon>Agaricomycotina</taxon>
        <taxon>Agaricomycetes</taxon>
        <taxon>Agaricomycetidae</taxon>
        <taxon>Agaricales</taxon>
        <taxon>Agaricales incertae sedis</taxon>
        <taxon>Dendrothele</taxon>
    </lineage>
</organism>
<protein>
    <recommendedName>
        <fullName evidence="5">Dipeptidyl-peptidase V</fullName>
    </recommendedName>
</protein>
<evidence type="ECO:0000256" key="2">
    <source>
        <dbReference type="ARBA" id="ARBA00022670"/>
    </source>
</evidence>
<evidence type="ECO:0000256" key="5">
    <source>
        <dbReference type="ARBA" id="ARBA00032829"/>
    </source>
</evidence>
<evidence type="ECO:0000313" key="7">
    <source>
        <dbReference type="EMBL" id="THV03894.1"/>
    </source>
</evidence>
<keyword evidence="2" id="KW-0645">Protease</keyword>
<dbReference type="Pfam" id="PF00326">
    <property type="entry name" value="Peptidase_S9"/>
    <property type="match status" value="1"/>
</dbReference>
<evidence type="ECO:0000259" key="6">
    <source>
        <dbReference type="Pfam" id="PF00326"/>
    </source>
</evidence>
<keyword evidence="8" id="KW-1185">Reference proteome</keyword>
<sequence>MRFPLTLLGLSAQVPLQSTPSISPRPTMALQHAFRFKEGSDVFSPKDLVELGRPGAGVANHAGDLVLIPFSKYSFEKKQNKKSVYVAPLGTTTEPVELSTAAGGEAFWLTGRTVAHVVEGENKTLDLYTIDVKFHTSDEGTANVLSTGSPKKIGSFPTNGATNFRYSSGGFLVFSDAVYSDGQLETVKEQDEAWENRGTTAFVYDRTYERHWDTWVGPKTNTLFSVRLWQDPDHEWHFGNKYTNLLKDTGHSSPVEPFGGTDDFDVSKNQVIYTTLDPDHADVAAWHTRQNVYVVDIAGGSRPRQLTSGAQGATHGPVFNENGSKAAWLELDEDGYESDRAKIVIYDLQKDVRYTLTQKWDRSPDGLAFSKEGDFIYFTAGDIGKIKVYVLPLPPTPAKSTTDPDLPPKYYTPVAISEDGAASSLQTLFFGKLVFSKSSFTSPNDVFFVIGLKSLENEITQSDDLVKFSGSVQQVTHLTEAGLKGKHLSKGEEFWFKGANDLDVHGYALKPREWEEGQKKKYPVVLLIHGGPQGAWEDQWSTRWNPNGNKLIDVKPAFFAHSPSVFTQQGYFTLMINPTGSTTYGQNLTDAITGDWGGKPFVDMQKGWKFALDKYPEIDPDRAVAAGASWGGYAINWIQGHPEFGFGFKALVCHDGVFDTTYNGFSTDELFFFNHDWTGRPWDKPSQELSQKFNPSNYVSKWGTPQLLIHGSKDYRLPETEGIGAFHALQQLGVPSRLVIFPDENHWVLNHGNSLKWHYEVFRWFDQFVGSGSQ</sequence>
<evidence type="ECO:0000256" key="1">
    <source>
        <dbReference type="ARBA" id="ARBA00010040"/>
    </source>
</evidence>
<dbReference type="Proteomes" id="UP000297245">
    <property type="component" value="Unassembled WGS sequence"/>
</dbReference>
<dbReference type="AlphaFoldDB" id="A0A4S8MNP7"/>
<dbReference type="SUPFAM" id="SSF69322">
    <property type="entry name" value="Tricorn protease domain 2"/>
    <property type="match status" value="1"/>
</dbReference>
<dbReference type="GO" id="GO:0006508">
    <property type="term" value="P:proteolysis"/>
    <property type="evidence" value="ECO:0007669"/>
    <property type="project" value="UniProtKB-KW"/>
</dbReference>
<gene>
    <name evidence="7" type="ORF">K435DRAFT_851492</name>
</gene>
<proteinExistence type="inferred from homology"/>
<feature type="domain" description="Peptidase S9 prolyl oligopeptidase catalytic" evidence="6">
    <location>
        <begin position="559"/>
        <end position="770"/>
    </location>
</feature>
<keyword evidence="4 7" id="KW-0378">Hydrolase</keyword>
<accession>A0A4S8MNP7</accession>
<dbReference type="Gene3D" id="3.40.50.1820">
    <property type="entry name" value="alpha/beta hydrolase"/>
    <property type="match status" value="1"/>
</dbReference>
<dbReference type="InterPro" id="IPR001375">
    <property type="entry name" value="Peptidase_S9_cat"/>
</dbReference>